<sequence>MASSQADDPTDDDALAPFIALADYDVPSMPTRDAFSTWWTRLREMIRRKPAEPMIANDRLRRSTLERLDEIASPPACGPLVAELEATLADWRSDPERALLHQLIVLPPGDRNHVIAEWARARGHEVLARPAREDIIGANAHDLPVIEDSDRLLVVAALEDWFIRDLHGLALVRALLDRLDRLKRPVVVGCNSWAWQYLVRAVQADAILPTPIIFKPFDAKRLKHWLGQIAEHDGPGSVAFRDAKSGDDIMAEDEDGKPHELLESLAARSHGIPWVAWRLWRRSLRRRTEIEQDNDPNSSGADDETGDSQRASADQTLWVIALEEFLLPDTDNAVTLLLLQALLIHGRLPQTLLARTVPEPHAQRLLPALIHAGIVEADDNRVLACAPAAYPSIRAALSAAGFPIAPV</sequence>
<dbReference type="InParanoid" id="A0A423PP30"/>
<organism evidence="2 3">
    <name type="scientific">Salinisphaera japonica YTM-1</name>
    <dbReference type="NCBI Taxonomy" id="1209778"/>
    <lineage>
        <taxon>Bacteria</taxon>
        <taxon>Pseudomonadati</taxon>
        <taxon>Pseudomonadota</taxon>
        <taxon>Gammaproteobacteria</taxon>
        <taxon>Salinisphaerales</taxon>
        <taxon>Salinisphaeraceae</taxon>
        <taxon>Salinisphaera</taxon>
    </lineage>
</organism>
<dbReference type="Proteomes" id="UP000285310">
    <property type="component" value="Unassembled WGS sequence"/>
</dbReference>
<feature type="region of interest" description="Disordered" evidence="1">
    <location>
        <begin position="290"/>
        <end position="309"/>
    </location>
</feature>
<dbReference type="AlphaFoldDB" id="A0A423PP30"/>
<keyword evidence="3" id="KW-1185">Reference proteome</keyword>
<gene>
    <name evidence="2" type="ORF">SAJA_09655</name>
</gene>
<accession>A0A423PP30</accession>
<evidence type="ECO:0000256" key="1">
    <source>
        <dbReference type="SAM" id="MobiDB-lite"/>
    </source>
</evidence>
<proteinExistence type="predicted"/>
<evidence type="ECO:0000313" key="2">
    <source>
        <dbReference type="EMBL" id="ROO27312.1"/>
    </source>
</evidence>
<dbReference type="EMBL" id="AYKG01000028">
    <property type="protein sequence ID" value="ROO27312.1"/>
    <property type="molecule type" value="Genomic_DNA"/>
</dbReference>
<evidence type="ECO:0000313" key="3">
    <source>
        <dbReference type="Proteomes" id="UP000285310"/>
    </source>
</evidence>
<dbReference type="RefSeq" id="WP_123658427.1">
    <property type="nucleotide sequence ID" value="NZ_AYKG01000028.1"/>
</dbReference>
<dbReference type="OrthoDB" id="258935at2"/>
<comment type="caution">
    <text evidence="2">The sequence shown here is derived from an EMBL/GenBank/DDBJ whole genome shotgun (WGS) entry which is preliminary data.</text>
</comment>
<reference evidence="2 3" key="1">
    <citation type="submission" date="2013-10" db="EMBL/GenBank/DDBJ databases">
        <title>Salinisphaera japonica YTM-1 Genome Sequencing.</title>
        <authorList>
            <person name="Lai Q."/>
            <person name="Li C."/>
            <person name="Shao Z."/>
        </authorList>
    </citation>
    <scope>NUCLEOTIDE SEQUENCE [LARGE SCALE GENOMIC DNA]</scope>
    <source>
        <strain evidence="2 3">YTM-1</strain>
    </source>
</reference>
<protein>
    <submittedName>
        <fullName evidence="2">Uncharacterized protein</fullName>
    </submittedName>
</protein>
<name>A0A423PP30_9GAMM</name>